<dbReference type="InterPro" id="IPR000073">
    <property type="entry name" value="AB_hydrolase_1"/>
</dbReference>
<dbReference type="PRINTS" id="PR00412">
    <property type="entry name" value="EPOXHYDRLASE"/>
</dbReference>
<reference evidence="2 3" key="1">
    <citation type="submission" date="2019-12" db="EMBL/GenBank/DDBJ databases">
        <title>The whole genome sequencing of a strain isolated from a Mars analog, Dalangtan Playa.</title>
        <authorList>
            <person name="Huang T."/>
        </authorList>
    </citation>
    <scope>NUCLEOTIDE SEQUENCE [LARGE SCALE GENOMIC DNA]</scope>
    <source>
        <strain evidence="2 3">DP4-553-S</strain>
    </source>
</reference>
<dbReference type="GO" id="GO:0016787">
    <property type="term" value="F:hydrolase activity"/>
    <property type="evidence" value="ECO:0007669"/>
    <property type="project" value="UniProtKB-KW"/>
</dbReference>
<dbReference type="Pfam" id="PF00561">
    <property type="entry name" value="Abhydrolase_1"/>
    <property type="match status" value="2"/>
</dbReference>
<proteinExistence type="predicted"/>
<dbReference type="Gene3D" id="3.40.50.1820">
    <property type="entry name" value="alpha/beta hydrolase"/>
    <property type="match status" value="1"/>
</dbReference>
<name>A0ABX7VTB1_9BACI</name>
<keyword evidence="2" id="KW-0378">Hydrolase</keyword>
<dbReference type="RefSeq" id="WP_209365322.1">
    <property type="nucleotide sequence ID" value="NZ_CP046956.1"/>
</dbReference>
<dbReference type="PRINTS" id="PR00111">
    <property type="entry name" value="ABHYDROLASE"/>
</dbReference>
<dbReference type="InterPro" id="IPR029058">
    <property type="entry name" value="AB_hydrolase_fold"/>
</dbReference>
<feature type="domain" description="AB hydrolase-1" evidence="1">
    <location>
        <begin position="208"/>
        <end position="264"/>
    </location>
</feature>
<dbReference type="Proteomes" id="UP000665043">
    <property type="component" value="Chromosome"/>
</dbReference>
<dbReference type="SUPFAM" id="SSF53474">
    <property type="entry name" value="alpha/beta-Hydrolases"/>
    <property type="match status" value="1"/>
</dbReference>
<keyword evidence="3" id="KW-1185">Reference proteome</keyword>
<gene>
    <name evidence="2" type="ORF">ERJ70_13240</name>
</gene>
<accession>A0ABX7VTB1</accession>
<evidence type="ECO:0000259" key="1">
    <source>
        <dbReference type="Pfam" id="PF00561"/>
    </source>
</evidence>
<dbReference type="EMBL" id="CP046956">
    <property type="protein sequence ID" value="QTN00178.1"/>
    <property type="molecule type" value="Genomic_DNA"/>
</dbReference>
<evidence type="ECO:0000313" key="2">
    <source>
        <dbReference type="EMBL" id="QTN00178.1"/>
    </source>
</evidence>
<sequence length="280" mass="32149">MEIAKQKKIIRYQNVDIQYRVYQSTGKTDNPCLFLLHGFLSSQFCFRKMIPQLRRHFHILTIDLPPFGKSGKAKAFCYSYQNMADLAIYVLDALNIRKVWIGAHSMGGQIALRCAMHYPERIEKLILMAPSCYMKKASRMLNAFSAFPPSPKLLKAVLRRAGVDGILKKCMHDEQLITKRMIAVYTKPFLENDIYSCLTKLIRDREGDLPSSSLHSIDQPCLIFWGKQDLILPVSNSYRLLRDLPNAELCTISSVGHFLPEEAPALISDYILAKVFRWQE</sequence>
<evidence type="ECO:0000313" key="3">
    <source>
        <dbReference type="Proteomes" id="UP000665043"/>
    </source>
</evidence>
<dbReference type="PANTHER" id="PTHR43689:SF8">
    <property type="entry name" value="ALPHA_BETA-HYDROLASES SUPERFAMILY PROTEIN"/>
    <property type="match status" value="1"/>
</dbReference>
<dbReference type="InterPro" id="IPR000639">
    <property type="entry name" value="Epox_hydrolase-like"/>
</dbReference>
<feature type="domain" description="AB hydrolase-1" evidence="1">
    <location>
        <begin position="32"/>
        <end position="130"/>
    </location>
</feature>
<protein>
    <submittedName>
        <fullName evidence="2">Alpha/beta fold hydrolase</fullName>
    </submittedName>
</protein>
<organism evidence="2 3">
    <name type="scientific">Sediminibacillus dalangtanensis</name>
    <dbReference type="NCBI Taxonomy" id="2729421"/>
    <lineage>
        <taxon>Bacteria</taxon>
        <taxon>Bacillati</taxon>
        <taxon>Bacillota</taxon>
        <taxon>Bacilli</taxon>
        <taxon>Bacillales</taxon>
        <taxon>Bacillaceae</taxon>
        <taxon>Sediminibacillus</taxon>
    </lineage>
</organism>
<dbReference type="PANTHER" id="PTHR43689">
    <property type="entry name" value="HYDROLASE"/>
    <property type="match status" value="1"/>
</dbReference>